<evidence type="ECO:0000256" key="3">
    <source>
        <dbReference type="ARBA" id="ARBA00022729"/>
    </source>
</evidence>
<keyword evidence="3" id="KW-0732">Signal</keyword>
<evidence type="ECO:0000313" key="7">
    <source>
        <dbReference type="EMBL" id="PQA60221.1"/>
    </source>
</evidence>
<dbReference type="PROSITE" id="PS51257">
    <property type="entry name" value="PROKAR_LIPOPROTEIN"/>
    <property type="match status" value="1"/>
</dbReference>
<dbReference type="Pfam" id="PF01103">
    <property type="entry name" value="Omp85"/>
    <property type="match status" value="1"/>
</dbReference>
<organism evidence="7 8">
    <name type="scientific">Siphonobacter curvatus</name>
    <dbReference type="NCBI Taxonomy" id="2094562"/>
    <lineage>
        <taxon>Bacteria</taxon>
        <taxon>Pseudomonadati</taxon>
        <taxon>Bacteroidota</taxon>
        <taxon>Cytophagia</taxon>
        <taxon>Cytophagales</taxon>
        <taxon>Cytophagaceae</taxon>
        <taxon>Siphonobacter</taxon>
    </lineage>
</organism>
<evidence type="ECO:0000256" key="4">
    <source>
        <dbReference type="ARBA" id="ARBA00023136"/>
    </source>
</evidence>
<reference evidence="8" key="1">
    <citation type="submission" date="2018-02" db="EMBL/GenBank/DDBJ databases">
        <title>Genome sequencing of Solimonas sp. HR-BB.</title>
        <authorList>
            <person name="Lee Y."/>
            <person name="Jeon C.O."/>
        </authorList>
    </citation>
    <scope>NUCLEOTIDE SEQUENCE [LARGE SCALE GENOMIC DNA]</scope>
    <source>
        <strain evidence="8">HR-U</strain>
    </source>
</reference>
<evidence type="ECO:0000256" key="1">
    <source>
        <dbReference type="ARBA" id="ARBA00004370"/>
    </source>
</evidence>
<dbReference type="InterPro" id="IPR000184">
    <property type="entry name" value="Bac_surfAg_D15"/>
</dbReference>
<evidence type="ECO:0000313" key="8">
    <source>
        <dbReference type="Proteomes" id="UP000239590"/>
    </source>
</evidence>
<accession>A0A2S7IR76</accession>
<proteinExistence type="predicted"/>
<dbReference type="PANTHER" id="PTHR12815:SF47">
    <property type="entry name" value="TRANSLOCATION AND ASSEMBLY MODULE SUBUNIT TAMA"/>
    <property type="match status" value="1"/>
</dbReference>
<dbReference type="EMBL" id="PTRA01000001">
    <property type="protein sequence ID" value="PQA60221.1"/>
    <property type="molecule type" value="Genomic_DNA"/>
</dbReference>
<dbReference type="InterPro" id="IPR039910">
    <property type="entry name" value="D15-like"/>
</dbReference>
<dbReference type="GO" id="GO:0019867">
    <property type="term" value="C:outer membrane"/>
    <property type="evidence" value="ECO:0007669"/>
    <property type="project" value="InterPro"/>
</dbReference>
<dbReference type="Gene3D" id="2.40.160.50">
    <property type="entry name" value="membrane protein fhac: a member of the omp85/tpsb transporter family"/>
    <property type="match status" value="1"/>
</dbReference>
<keyword evidence="8" id="KW-1185">Reference proteome</keyword>
<keyword evidence="2" id="KW-0812">Transmembrane</keyword>
<dbReference type="PANTHER" id="PTHR12815">
    <property type="entry name" value="SORTING AND ASSEMBLY MACHINERY SAMM50 PROTEIN FAMILY MEMBER"/>
    <property type="match status" value="1"/>
</dbReference>
<name>A0A2S7IR76_9BACT</name>
<comment type="subcellular location">
    <subcellularLocation>
        <location evidence="1">Membrane</location>
    </subcellularLocation>
</comment>
<dbReference type="AlphaFoldDB" id="A0A2S7IR76"/>
<dbReference type="Proteomes" id="UP000239590">
    <property type="component" value="Unassembled WGS sequence"/>
</dbReference>
<evidence type="ECO:0000259" key="6">
    <source>
        <dbReference type="Pfam" id="PF01103"/>
    </source>
</evidence>
<sequence>MPFPKRKKYSHLLVIGMAFLGFLAACTRGTELRRGEYLLAKQTIKGNKEIPNEELEALLPQESNRVLITQPITPFLWVYQIARPDFLKYKKPRFEREIREYQARIEQIRNAPDSTQSRKNLRRIERLDHKIDHNRMAIEQGHWWMRVVGEPPAIITEEDARQNAQNLQAFLRTNRGMFDDSVRYKLDTVKFRRVKVLYEVQQGKPYVLDSIRLVTVDPRIDSIIQNTRGIRFLRKGNRVDERNFSAERERVEALLRDRGYYGFSKENISFTGTYDTSLAEPLKHHMNVTMVIDSVPFLYPYYQINSVTFVVDGRDPSEPSSHLDSTVYNGIRYIFVGKKYSTRLLDAKLKVRPGATYNQTFHNETLRMLGTLDQFKFPNITYDTASNHRLNALVYAQPLQRYELTSEVGMNVYQGLPGPFLNGALRIRNFFQGLETLEIAGKAGYDGQPGFTQSSQNLAFKDQNFEAGLNTSLIFPQLLIPAAMKVRYSNSAPRTQVGIGYSFSDRKDFRRTGFKLAMNYSWQISSKETFYFSPLDINLINTSRQSEAFQQFLREQQLAGNNLIFTFNRSFVSSISGSYVYNDNNLNLNTFRRTKYLRVFAESGGTTLNLLSRSRQDQLTDNEDLRYYKFLKTSVDYRVYVPLRRRGRSMLVFRAFGGIGWEYSKNGGILPYEKAFFAGGANSMRGWNPRKLGLGAQAASFDTLKSGVVVPSYKFERPGDVQLELNAEWRFPLFKLFGDFNGALFVDAGNVWLLRTNQTESQFKPGSFLSQTALNAGFGLRFDKSFFILRADWGIKLYEPARPRADGGLGQWVLGDMFNPTLDNRYRPELRFGIGYPF</sequence>
<evidence type="ECO:0000256" key="5">
    <source>
        <dbReference type="ARBA" id="ARBA00023237"/>
    </source>
</evidence>
<gene>
    <name evidence="7" type="ORF">C5O19_11565</name>
</gene>
<keyword evidence="4" id="KW-0472">Membrane</keyword>
<keyword evidence="5" id="KW-0998">Cell outer membrane</keyword>
<feature type="domain" description="Bacterial surface antigen (D15)" evidence="6">
    <location>
        <begin position="629"/>
        <end position="835"/>
    </location>
</feature>
<evidence type="ECO:0000256" key="2">
    <source>
        <dbReference type="ARBA" id="ARBA00022692"/>
    </source>
</evidence>
<dbReference type="OrthoDB" id="9814535at2"/>
<comment type="caution">
    <text evidence="7">The sequence shown here is derived from an EMBL/GenBank/DDBJ whole genome shotgun (WGS) entry which is preliminary data.</text>
</comment>
<protein>
    <recommendedName>
        <fullName evidence="6">Bacterial surface antigen (D15) domain-containing protein</fullName>
    </recommendedName>
</protein>